<dbReference type="EMBL" id="SPQT01000040">
    <property type="protein sequence ID" value="TFV38483.1"/>
    <property type="molecule type" value="Genomic_DNA"/>
</dbReference>
<dbReference type="AlphaFoldDB" id="A0A4Y9L952"/>
<evidence type="ECO:0000313" key="1">
    <source>
        <dbReference type="EMBL" id="TFV38483.1"/>
    </source>
</evidence>
<gene>
    <name evidence="1" type="ORF">E4K65_41520</name>
</gene>
<name>A0A4Y9L952_9BRAD</name>
<dbReference type="OrthoDB" id="8248026at2"/>
<dbReference type="RefSeq" id="WP_135179025.1">
    <property type="nucleotide sequence ID" value="NZ_SPQT01000040.1"/>
</dbReference>
<accession>A0A4Y9L952</accession>
<evidence type="ECO:0000313" key="2">
    <source>
        <dbReference type="Proteomes" id="UP000297966"/>
    </source>
</evidence>
<keyword evidence="2" id="KW-1185">Reference proteome</keyword>
<sequence length="80" mass="8507">MIKIKPGAECIQGLRWSTIMIDAIAVVDPPKSGRLVLQGPSFRYFSDPAAQGADHFKIVIKGTSLHIGGTSAIEVDVASQ</sequence>
<dbReference type="Proteomes" id="UP000297966">
    <property type="component" value="Unassembled WGS sequence"/>
</dbReference>
<organism evidence="1 2">
    <name type="scientific">Bradyrhizobium niftali</name>
    <dbReference type="NCBI Taxonomy" id="2560055"/>
    <lineage>
        <taxon>Bacteria</taxon>
        <taxon>Pseudomonadati</taxon>
        <taxon>Pseudomonadota</taxon>
        <taxon>Alphaproteobacteria</taxon>
        <taxon>Hyphomicrobiales</taxon>
        <taxon>Nitrobacteraceae</taxon>
        <taxon>Bradyrhizobium</taxon>
    </lineage>
</organism>
<reference evidence="1 2" key="1">
    <citation type="submission" date="2019-03" db="EMBL/GenBank/DDBJ databases">
        <title>Bradyrhizobium diversity isolated from nodules of Chamaecrista fasciculata.</title>
        <authorList>
            <person name="Klepa M.S."/>
            <person name="Urquiaga M.O."/>
            <person name="Hungria M."/>
            <person name="Delamuta J.R."/>
        </authorList>
    </citation>
    <scope>NUCLEOTIDE SEQUENCE [LARGE SCALE GENOMIC DNA]</scope>
    <source>
        <strain evidence="1 2">CNPSo 3448</strain>
    </source>
</reference>
<comment type="caution">
    <text evidence="1">The sequence shown here is derived from an EMBL/GenBank/DDBJ whole genome shotgun (WGS) entry which is preliminary data.</text>
</comment>
<protein>
    <submittedName>
        <fullName evidence="1">Uncharacterized protein</fullName>
    </submittedName>
</protein>
<proteinExistence type="predicted"/>